<dbReference type="EMBL" id="AMCI01002605">
    <property type="protein sequence ID" value="EJX02289.1"/>
    <property type="molecule type" value="Genomic_DNA"/>
</dbReference>
<dbReference type="InterPro" id="IPR014729">
    <property type="entry name" value="Rossmann-like_a/b/a_fold"/>
</dbReference>
<feature type="domain" description="Glutamyl/glutaminyl-tRNA synthetase class Ib catalytic" evidence="6">
    <location>
        <begin position="10"/>
        <end position="99"/>
    </location>
</feature>
<evidence type="ECO:0000256" key="4">
    <source>
        <dbReference type="ARBA" id="ARBA00023146"/>
    </source>
</evidence>
<name>J9G5Y9_9ZZZZ</name>
<keyword evidence="4" id="KW-0030">Aminoacyl-tRNA synthetase</keyword>
<dbReference type="InterPro" id="IPR049940">
    <property type="entry name" value="GluQ/Sye"/>
</dbReference>
<evidence type="ECO:0000313" key="7">
    <source>
        <dbReference type="EMBL" id="EJX02289.1"/>
    </source>
</evidence>
<dbReference type="GO" id="GO:0005829">
    <property type="term" value="C:cytosol"/>
    <property type="evidence" value="ECO:0007669"/>
    <property type="project" value="TreeGrafter"/>
</dbReference>
<dbReference type="GO" id="GO:0004818">
    <property type="term" value="F:glutamate-tRNA ligase activity"/>
    <property type="evidence" value="ECO:0007669"/>
    <property type="project" value="TreeGrafter"/>
</dbReference>
<dbReference type="AlphaFoldDB" id="J9G5Y9"/>
<dbReference type="InterPro" id="IPR020058">
    <property type="entry name" value="Glu/Gln-tRNA-synth_Ib_cat-dom"/>
</dbReference>
<accession>J9G5Y9</accession>
<evidence type="ECO:0000256" key="2">
    <source>
        <dbReference type="ARBA" id="ARBA00022741"/>
    </source>
</evidence>
<proteinExistence type="predicted"/>
<comment type="caution">
    <text evidence="7">The sequence shown here is derived from an EMBL/GenBank/DDBJ whole genome shotgun (WGS) entry which is preliminary data.</text>
</comment>
<keyword evidence="2" id="KW-0547">Nucleotide-binding</keyword>
<dbReference type="PANTHER" id="PTHR43311">
    <property type="entry name" value="GLUTAMATE--TRNA LIGASE"/>
    <property type="match status" value="1"/>
</dbReference>
<evidence type="ECO:0000256" key="5">
    <source>
        <dbReference type="SAM" id="MobiDB-lite"/>
    </source>
</evidence>
<keyword evidence="1" id="KW-0436">Ligase</keyword>
<dbReference type="Gene3D" id="3.40.50.620">
    <property type="entry name" value="HUPs"/>
    <property type="match status" value="1"/>
</dbReference>
<evidence type="ECO:0000259" key="6">
    <source>
        <dbReference type="Pfam" id="PF00749"/>
    </source>
</evidence>
<feature type="region of interest" description="Disordered" evidence="5">
    <location>
        <begin position="95"/>
        <end position="119"/>
    </location>
</feature>
<dbReference type="SUPFAM" id="SSF52374">
    <property type="entry name" value="Nucleotidylyl transferase"/>
    <property type="match status" value="1"/>
</dbReference>
<evidence type="ECO:0000256" key="1">
    <source>
        <dbReference type="ARBA" id="ARBA00022598"/>
    </source>
</evidence>
<dbReference type="GO" id="GO:0005524">
    <property type="term" value="F:ATP binding"/>
    <property type="evidence" value="ECO:0007669"/>
    <property type="project" value="UniProtKB-KW"/>
</dbReference>
<protein>
    <submittedName>
        <fullName evidence="7">Glutamyl-queuosine tRNA(Asp) synthetase</fullName>
    </submittedName>
</protein>
<reference evidence="7" key="1">
    <citation type="journal article" date="2012" name="PLoS ONE">
        <title>Gene sets for utilization of primary and secondary nutrition supplies in the distal gut of endangered iberian lynx.</title>
        <authorList>
            <person name="Alcaide M."/>
            <person name="Messina E."/>
            <person name="Richter M."/>
            <person name="Bargiela R."/>
            <person name="Peplies J."/>
            <person name="Huws S.A."/>
            <person name="Newbold C.J."/>
            <person name="Golyshin P.N."/>
            <person name="Simon M.A."/>
            <person name="Lopez G."/>
            <person name="Yakimov M.M."/>
            <person name="Ferrer M."/>
        </authorList>
    </citation>
    <scope>NUCLEOTIDE SEQUENCE</scope>
</reference>
<gene>
    <name evidence="7" type="ORF">EVA_09604</name>
</gene>
<dbReference type="GO" id="GO:0006424">
    <property type="term" value="P:glutamyl-tRNA aminoacylation"/>
    <property type="evidence" value="ECO:0007669"/>
    <property type="project" value="TreeGrafter"/>
</dbReference>
<sequence length="119" mass="13628">MDVTRCPLKNADQLKADLEWLGLTWDEGAYINENSAKYFQSKRSAVYEEYFHKLQEQGLVYPCFCSRSELHAAEAPHLSDGRVIYPGTCRKLSEEARTEGCPQSAGLPHYNKGRDHKLY</sequence>
<dbReference type="PANTHER" id="PTHR43311:SF2">
    <property type="entry name" value="GLUTAMATE--TRNA LIGASE, MITOCHONDRIAL-RELATED"/>
    <property type="match status" value="1"/>
</dbReference>
<keyword evidence="3" id="KW-0067">ATP-binding</keyword>
<dbReference type="Pfam" id="PF00749">
    <property type="entry name" value="tRNA-synt_1c"/>
    <property type="match status" value="1"/>
</dbReference>
<evidence type="ECO:0000256" key="3">
    <source>
        <dbReference type="ARBA" id="ARBA00022840"/>
    </source>
</evidence>
<organism evidence="7">
    <name type="scientific">gut metagenome</name>
    <dbReference type="NCBI Taxonomy" id="749906"/>
    <lineage>
        <taxon>unclassified sequences</taxon>
        <taxon>metagenomes</taxon>
        <taxon>organismal metagenomes</taxon>
    </lineage>
</organism>